<dbReference type="EMBL" id="MPZS01000002">
    <property type="protein sequence ID" value="OOY11679.1"/>
    <property type="molecule type" value="Genomic_DNA"/>
</dbReference>
<reference evidence="1 2" key="1">
    <citation type="submission" date="2016-11" db="EMBL/GenBank/DDBJ databases">
        <title>A multilocus sequence analysis scheme for characterization of bacteria in the genus Thioclava.</title>
        <authorList>
            <person name="Liu Y."/>
            <person name="Shao Z."/>
        </authorList>
    </citation>
    <scope>NUCLEOTIDE SEQUENCE [LARGE SCALE GENOMIC DNA]</scope>
    <source>
        <strain evidence="1 2">11.10-0-13</strain>
    </source>
</reference>
<protein>
    <recommendedName>
        <fullName evidence="3">Ribbon-helix-helix protein CopG domain-containing protein</fullName>
    </recommendedName>
</protein>
<sequence length="175" mass="19191">MRDARPMKQHRLVSLRLPLDLIDQLGREARALGLSPAEMARQALRQGLTSDTADDEEASAMLPEMRAVQEALDRASDWFELQQRLRNAGFVLRAGACGAIGLHDWPANRFLIPLDEVGTSPAELVLRYRAPFPGRAAAPELSVPPAQRMLGMKRPATPVSTALRAYLTKAARDAA</sequence>
<comment type="caution">
    <text evidence="1">The sequence shown here is derived from an EMBL/GenBank/DDBJ whole genome shotgun (WGS) entry which is preliminary data.</text>
</comment>
<keyword evidence="2" id="KW-1185">Reference proteome</keyword>
<dbReference type="Proteomes" id="UP000242224">
    <property type="component" value="Unassembled WGS sequence"/>
</dbReference>
<organism evidence="1 2">
    <name type="scientific">Thioclava marina</name>
    <dbReference type="NCBI Taxonomy" id="1915077"/>
    <lineage>
        <taxon>Bacteria</taxon>
        <taxon>Pseudomonadati</taxon>
        <taxon>Pseudomonadota</taxon>
        <taxon>Alphaproteobacteria</taxon>
        <taxon>Rhodobacterales</taxon>
        <taxon>Paracoccaceae</taxon>
        <taxon>Thioclava</taxon>
    </lineage>
</organism>
<gene>
    <name evidence="1" type="ORF">BMG00_11305</name>
</gene>
<evidence type="ECO:0000313" key="2">
    <source>
        <dbReference type="Proteomes" id="UP000242224"/>
    </source>
</evidence>
<accession>A0ABX3MJC6</accession>
<dbReference type="CDD" id="cd21631">
    <property type="entry name" value="RHH_CopG_NikR-like"/>
    <property type="match status" value="1"/>
</dbReference>
<evidence type="ECO:0008006" key="3">
    <source>
        <dbReference type="Google" id="ProtNLM"/>
    </source>
</evidence>
<name>A0ABX3MJC6_9RHOB</name>
<evidence type="ECO:0000313" key="1">
    <source>
        <dbReference type="EMBL" id="OOY11679.1"/>
    </source>
</evidence>
<proteinExistence type="predicted"/>